<dbReference type="GO" id="GO:0042575">
    <property type="term" value="C:DNA polymerase complex"/>
    <property type="evidence" value="ECO:0007669"/>
    <property type="project" value="UniProtKB-ARBA"/>
</dbReference>
<dbReference type="OrthoDB" id="6580640at2759"/>
<dbReference type="GO" id="GO:0015074">
    <property type="term" value="P:DNA integration"/>
    <property type="evidence" value="ECO:0007669"/>
    <property type="project" value="InterPro"/>
</dbReference>
<dbReference type="GO" id="GO:0071897">
    <property type="term" value="P:DNA biosynthetic process"/>
    <property type="evidence" value="ECO:0007669"/>
    <property type="project" value="UniProtKB-ARBA"/>
</dbReference>
<dbReference type="Proteomes" id="UP000007819">
    <property type="component" value="Chromosome X"/>
</dbReference>
<dbReference type="CDD" id="cd00303">
    <property type="entry name" value="retropepsin_like"/>
    <property type="match status" value="1"/>
</dbReference>
<dbReference type="Pfam" id="PF18701">
    <property type="entry name" value="DUF5641"/>
    <property type="match status" value="1"/>
</dbReference>
<keyword evidence="3" id="KW-1185">Reference proteome</keyword>
<reference evidence="3" key="1">
    <citation type="submission" date="2010-06" db="EMBL/GenBank/DDBJ databases">
        <authorList>
            <person name="Jiang H."/>
            <person name="Abraham K."/>
            <person name="Ali S."/>
            <person name="Alsbrooks S.L."/>
            <person name="Anim B.N."/>
            <person name="Anosike U.S."/>
            <person name="Attaway T."/>
            <person name="Bandaranaike D.P."/>
            <person name="Battles P.K."/>
            <person name="Bell S.N."/>
            <person name="Bell A.V."/>
            <person name="Beltran B."/>
            <person name="Bickham C."/>
            <person name="Bustamante Y."/>
            <person name="Caleb T."/>
            <person name="Canada A."/>
            <person name="Cardenas V."/>
            <person name="Carter K."/>
            <person name="Chacko J."/>
            <person name="Chandrabose M.N."/>
            <person name="Chavez D."/>
            <person name="Chavez A."/>
            <person name="Chen L."/>
            <person name="Chu H.-S."/>
            <person name="Claassen K.J."/>
            <person name="Cockrell R."/>
            <person name="Collins M."/>
            <person name="Cooper J.A."/>
            <person name="Cree A."/>
            <person name="Curry S.M."/>
            <person name="Da Y."/>
            <person name="Dao M.D."/>
            <person name="Das B."/>
            <person name="Davila M.-L."/>
            <person name="Davy-Carroll L."/>
            <person name="Denson S."/>
            <person name="Dinh H."/>
            <person name="Ebong V.E."/>
            <person name="Edwards J.R."/>
            <person name="Egan A."/>
            <person name="El-Daye J."/>
            <person name="Escobedo L."/>
            <person name="Fernandez S."/>
            <person name="Fernando P.R."/>
            <person name="Flagg N."/>
            <person name="Forbes L.D."/>
            <person name="Fowler R.G."/>
            <person name="Fu Q."/>
            <person name="Gabisi R.A."/>
            <person name="Ganer J."/>
            <person name="Garbino Pronczuk A."/>
            <person name="Garcia R.M."/>
            <person name="Garner T."/>
            <person name="Garrett T.E."/>
            <person name="Gonzalez D.A."/>
            <person name="Hamid H."/>
            <person name="Hawkins E.S."/>
            <person name="Hirani K."/>
            <person name="Hogues M.E."/>
            <person name="Hollins B."/>
            <person name="Hsiao C.-H."/>
            <person name="Jabil R."/>
            <person name="James M.L."/>
            <person name="Jhangiani S.N."/>
            <person name="Johnson B."/>
            <person name="Johnson Q."/>
            <person name="Joshi V."/>
            <person name="Kalu J.B."/>
            <person name="Kam C."/>
            <person name="Kashfia A."/>
            <person name="Keebler J."/>
            <person name="Kisamo H."/>
            <person name="Kovar C.L."/>
            <person name="Lago L.A."/>
            <person name="Lai C.-Y."/>
            <person name="Laidlaw J."/>
            <person name="Lara F."/>
            <person name="Le T.-K."/>
            <person name="Lee S.L."/>
            <person name="Legall F.H."/>
            <person name="Lemon S.J."/>
            <person name="Lewis L.R."/>
            <person name="Li B."/>
            <person name="Liu Y."/>
            <person name="Liu Y.-S."/>
            <person name="Lopez J."/>
            <person name="Lozado R.J."/>
            <person name="Lu J."/>
            <person name="Madu R.C."/>
            <person name="Maheshwari M."/>
            <person name="Maheshwari R."/>
            <person name="Malloy K."/>
            <person name="Martinez E."/>
            <person name="Mathew T."/>
            <person name="Mercado I.C."/>
            <person name="Mercado C."/>
            <person name="Meyer B."/>
            <person name="Montgomery K."/>
            <person name="Morgan M.B."/>
            <person name="Munidasa M."/>
            <person name="Nazareth L.V."/>
            <person name="Nelson J."/>
            <person name="Ng B.M."/>
            <person name="Nguyen N.B."/>
            <person name="Nguyen P.Q."/>
            <person name="Nguyen T."/>
            <person name="Obregon M."/>
            <person name="Okwuonu G.O."/>
            <person name="Onwere C.G."/>
            <person name="Orozco G."/>
            <person name="Parra A."/>
            <person name="Patel S."/>
            <person name="Patil S."/>
            <person name="Perez A."/>
            <person name="Perez Y."/>
            <person name="Pham C."/>
            <person name="Primus E.L."/>
            <person name="Pu L.-L."/>
            <person name="Puazo M."/>
            <person name="Qin X."/>
            <person name="Quiroz J.B."/>
            <person name="Reese J."/>
            <person name="Richards S."/>
            <person name="Rives C.M."/>
            <person name="Robberts R."/>
            <person name="Ruiz S.J."/>
            <person name="Ruiz M.J."/>
            <person name="Santibanez J."/>
            <person name="Schneider B.W."/>
            <person name="Sisson I."/>
            <person name="Smith M."/>
            <person name="Sodergren E."/>
            <person name="Song X.-Z."/>
            <person name="Song B.B."/>
            <person name="Summersgill H."/>
            <person name="Thelus R."/>
            <person name="Thornton R.D."/>
            <person name="Trejos Z.Y."/>
            <person name="Usmani K."/>
            <person name="Vattathil S."/>
            <person name="Villasana D."/>
            <person name="Walker D.L."/>
            <person name="Wang S."/>
            <person name="Wang K."/>
            <person name="White C.S."/>
            <person name="Williams A.C."/>
            <person name="Williamson J."/>
            <person name="Wilson K."/>
            <person name="Woghiren I.O."/>
            <person name="Woodworth J.R."/>
            <person name="Worley K.C."/>
            <person name="Wright R.A."/>
            <person name="Wu W."/>
            <person name="Young L."/>
            <person name="Zhang L."/>
            <person name="Zhang J."/>
            <person name="Zhu Y."/>
            <person name="Muzny D.M."/>
            <person name="Weinstock G."/>
            <person name="Gibbs R.A."/>
        </authorList>
    </citation>
    <scope>NUCLEOTIDE SEQUENCE [LARGE SCALE GENOMIC DNA]</scope>
    <source>
        <strain evidence="3">LSR1</strain>
    </source>
</reference>
<dbReference type="SUPFAM" id="SSF56672">
    <property type="entry name" value="DNA/RNA polymerases"/>
    <property type="match status" value="1"/>
</dbReference>
<dbReference type="InterPro" id="IPR012337">
    <property type="entry name" value="RNaseH-like_sf"/>
</dbReference>
<organism evidence="2 3">
    <name type="scientific">Acyrthosiphon pisum</name>
    <name type="common">Pea aphid</name>
    <dbReference type="NCBI Taxonomy" id="7029"/>
    <lineage>
        <taxon>Eukaryota</taxon>
        <taxon>Metazoa</taxon>
        <taxon>Ecdysozoa</taxon>
        <taxon>Arthropoda</taxon>
        <taxon>Hexapoda</taxon>
        <taxon>Insecta</taxon>
        <taxon>Pterygota</taxon>
        <taxon>Neoptera</taxon>
        <taxon>Paraneoptera</taxon>
        <taxon>Hemiptera</taxon>
        <taxon>Sternorrhyncha</taxon>
        <taxon>Aphidomorpha</taxon>
        <taxon>Aphidoidea</taxon>
        <taxon>Aphididae</taxon>
        <taxon>Macrosiphini</taxon>
        <taxon>Acyrthosiphon</taxon>
    </lineage>
</organism>
<accession>A0A8R2FA75</accession>
<dbReference type="Pfam" id="PF05380">
    <property type="entry name" value="Peptidase_A17"/>
    <property type="match status" value="1"/>
</dbReference>
<dbReference type="PANTHER" id="PTHR47331">
    <property type="entry name" value="PHD-TYPE DOMAIN-CONTAINING PROTEIN"/>
    <property type="match status" value="1"/>
</dbReference>
<dbReference type="InterPro" id="IPR008042">
    <property type="entry name" value="Retrotrans_Pao"/>
</dbReference>
<dbReference type="InterPro" id="IPR043128">
    <property type="entry name" value="Rev_trsase/Diguanyl_cyclase"/>
</dbReference>
<feature type="domain" description="Integrase catalytic" evidence="1">
    <location>
        <begin position="1438"/>
        <end position="1632"/>
    </location>
</feature>
<sequence length="1745" mass="195573">MTIPQSIHYIDAKGRVNRALTKLNTFVKASSEYNNDRSSVSKRAKIRQMLSELSEIRHQVEDDIQVMETSVGQKTAPIDVTDNQCSTLLIESFDTLYYELSAFADVHSFSLSKSNNSASNVTALNQSSGINNLSMFQLPKRKLPTFSGNIVDWQGFEDLFLSILSHAPELPDVEKFELLKTSLEGEALSLISHLALTSANYQSAWDLLRMRYGNKRDLARIHLDALLKPPDVKWNDSSSIKTAITTILEHTSALDNLEFVTRQWSPILIHLYENQLDYELRSRWELLVGDKQNPQMSEFIDFLRSHVRSAEVHQLKDSAIPCTSTKNHIKPPQPNSYKSRYGPNQKVLSATSSQAPTVCCPLCKKSHSIRKCQLFSDQTPSERFKMAKTHQLCINCLGPGHSPSACRSKYKCQTCNKSHHTLLHFDASTNAQAGPSGPADRPVVNCNTASLSTRRQRPSRVVLLSTILLEVVARDGSRQSFRALVDSGSQASFITEKSACSLMLRRDRSSVNISSFNSTTCTPVRSKSTIVITPRGRLTPSVPVDVLIVPQITECTPQQPIVPGKWPHIVDLQLADPSYHTPGEIDILLGADILPSLLLKGKVEGQKGEPMALETVFGWILIGPVNLHAQRNTVSLCLSISEPLDETLKAFWEIEELPSVPHLSPEDIEAETFYKSSTTRLASGRFMVGLPFRKPLPLLGDSKAIALQRLKALELRLGKNEDLCKQYVDFMQDYLTAGHMELIPPETIDTAYKYYIPHHCVLKPDSTTTKLRVVFNASAQTTNGVSLNESMYVGPKLQPDIQIVLLRARLWKYVFVADIKQMYRQILVHPDDRDYQRILWRFSCNSPIEEYRLCTVTYGTSAAPFQALRTIRELAMVDGATFPRAATILLNDTFVDDVLTGANSISEALECQQQLIQLCSRAQFDLRKWASNSSEVLLAVSEDARAMAPSVLFDASENPDLKILGLKWDPLSDTFSFKGHPIIKSPTKRSILSDIALVFDPLGLLSLITLWTKHVMQRLWTDGIGWDDPVSTEISQQWSKYQSELHLITNIQIRRRLTYDNMSSVQLHAFSDSSEKGYAAAVYLRVESPTSVHCHLVAGKSKVAPLKRCTIPRLKLCGAVLAARLLHFVVSVYADRLKIDEQHAWTDSTTALVWIQSSPHKWATFIANRTSQIQQLTSPSIWRYVPTQQNPVDCASRGLFPSELVTHPLWWTGPPYLLEVSQTWPPTPVNQPTDLTAQQYESRKATVLHVLINSSINDLLERYSSLDKLLRIIAYVLRFGTPRAAPLLSTAIGADELSHALTALIYFTQRTTYSDDIDKLSKQVRPSKDLRSLDLFLDPSGIVRVGGRLTNANIPYAHKHPALLPSSHVLTKLIIDHHHIRLKHPGAHTLQSHLQQEYWIQSAGRTIRSRLRLCISCFKTRPRGIEPKMAALPKYRVQQIKPFSITGVDYAGPVLMKRSHGRSSASMSAYICLFVCTATKALHLELSSDLSTETFLLAFTRFVARRGPVHEMHSDCGTNFVGASRILTPLKTFIHSSSFQDRVHQQLAKTGVKWFFNPPSSPHFGGLWEAGVKSAKALILRSVGTHRLTSEELMTLLAQVEATLNSRPLGALSNDPSDLSALTPSHFLTLEPSANLPEPNIDSLPLSKMQRWRLITDLHRHFWARWKNEYLSSLQHRRKWSDNQGKLALDDLVLIKEPTAPLHWHIGRIVKLHPGSDGVSRVATVRTATGLLTRPAVKLCPLPSH</sequence>
<dbReference type="InterPro" id="IPR001584">
    <property type="entry name" value="Integrase_cat-core"/>
</dbReference>
<dbReference type="RefSeq" id="XP_008185772.1">
    <property type="nucleotide sequence ID" value="XM_008187550.1"/>
</dbReference>
<dbReference type="SUPFAM" id="SSF53098">
    <property type="entry name" value="Ribonuclease H-like"/>
    <property type="match status" value="1"/>
</dbReference>
<reference evidence="2" key="2">
    <citation type="submission" date="2022-06" db="UniProtKB">
        <authorList>
            <consortium name="EnsemblMetazoa"/>
        </authorList>
    </citation>
    <scope>IDENTIFICATION</scope>
</reference>
<dbReference type="InterPro" id="IPR040676">
    <property type="entry name" value="DUF5641"/>
</dbReference>
<dbReference type="InterPro" id="IPR043502">
    <property type="entry name" value="DNA/RNA_pol_sf"/>
</dbReference>
<dbReference type="Gene3D" id="3.30.70.270">
    <property type="match status" value="1"/>
</dbReference>
<evidence type="ECO:0000259" key="1">
    <source>
        <dbReference type="PROSITE" id="PS50994"/>
    </source>
</evidence>
<dbReference type="Gene3D" id="3.10.10.10">
    <property type="entry name" value="HIV Type 1 Reverse Transcriptase, subunit A, domain 1"/>
    <property type="match status" value="1"/>
</dbReference>
<dbReference type="PROSITE" id="PS50994">
    <property type="entry name" value="INTEGRASE"/>
    <property type="match status" value="1"/>
</dbReference>
<dbReference type="Gene3D" id="3.30.420.10">
    <property type="entry name" value="Ribonuclease H-like superfamily/Ribonuclease H"/>
    <property type="match status" value="1"/>
</dbReference>
<dbReference type="PANTHER" id="PTHR47331:SF1">
    <property type="entry name" value="GAG-LIKE PROTEIN"/>
    <property type="match status" value="1"/>
</dbReference>
<proteinExistence type="predicted"/>
<dbReference type="InterPro" id="IPR005312">
    <property type="entry name" value="DUF1759"/>
</dbReference>
<dbReference type="GeneID" id="103310178"/>
<dbReference type="KEGG" id="api:103310178"/>
<protein>
    <recommendedName>
        <fullName evidence="1">Integrase catalytic domain-containing protein</fullName>
    </recommendedName>
</protein>
<evidence type="ECO:0000313" key="2">
    <source>
        <dbReference type="EnsemblMetazoa" id="XP_008185772.1"/>
    </source>
</evidence>
<dbReference type="Pfam" id="PF17921">
    <property type="entry name" value="Integrase_H2C2"/>
    <property type="match status" value="1"/>
</dbReference>
<dbReference type="GO" id="GO:0003676">
    <property type="term" value="F:nucleic acid binding"/>
    <property type="evidence" value="ECO:0007669"/>
    <property type="project" value="InterPro"/>
</dbReference>
<dbReference type="Pfam" id="PF03564">
    <property type="entry name" value="DUF1759"/>
    <property type="match status" value="1"/>
</dbReference>
<dbReference type="CDD" id="cd01644">
    <property type="entry name" value="RT_pepA17"/>
    <property type="match status" value="1"/>
</dbReference>
<evidence type="ECO:0000313" key="3">
    <source>
        <dbReference type="Proteomes" id="UP000007819"/>
    </source>
</evidence>
<dbReference type="EnsemblMetazoa" id="XM_008187550.1">
    <property type="protein sequence ID" value="XP_008185772.1"/>
    <property type="gene ID" value="LOC103310178"/>
</dbReference>
<name>A0A8R2FA75_ACYPI</name>
<dbReference type="InterPro" id="IPR041588">
    <property type="entry name" value="Integrase_H2C2"/>
</dbReference>
<dbReference type="InterPro" id="IPR036397">
    <property type="entry name" value="RNaseH_sf"/>
</dbReference>